<dbReference type="EMBL" id="JBHSNL010000001">
    <property type="protein sequence ID" value="MFC5544298.1"/>
    <property type="molecule type" value="Genomic_DNA"/>
</dbReference>
<feature type="repeat" description="Lumazine-binding" evidence="3">
    <location>
        <begin position="98"/>
        <end position="194"/>
    </location>
</feature>
<dbReference type="EC" id="2.5.1.9" evidence="2"/>
<evidence type="ECO:0000256" key="3">
    <source>
        <dbReference type="PROSITE-ProRule" id="PRU00524"/>
    </source>
</evidence>
<feature type="repeat" description="Lumazine-binding" evidence="3">
    <location>
        <begin position="1"/>
        <end position="97"/>
    </location>
</feature>
<name>A0ABW0RK55_9GAMM</name>
<feature type="domain" description="Lumazine-binding" evidence="4">
    <location>
        <begin position="1"/>
        <end position="97"/>
    </location>
</feature>
<dbReference type="SUPFAM" id="SSF63380">
    <property type="entry name" value="Riboflavin synthase domain-like"/>
    <property type="match status" value="2"/>
</dbReference>
<reference evidence="6" key="1">
    <citation type="journal article" date="2019" name="Int. J. Syst. Evol. Microbiol.">
        <title>The Global Catalogue of Microorganisms (GCM) 10K type strain sequencing project: providing services to taxonomists for standard genome sequencing and annotation.</title>
        <authorList>
            <consortium name="The Broad Institute Genomics Platform"/>
            <consortium name="The Broad Institute Genome Sequencing Center for Infectious Disease"/>
            <person name="Wu L."/>
            <person name="Ma J."/>
        </authorList>
    </citation>
    <scope>NUCLEOTIDE SEQUENCE [LARGE SCALE GENOMIC DNA]</scope>
    <source>
        <strain evidence="6">CGMCC 4.1799</strain>
    </source>
</reference>
<sequence length="214" mass="23180">MFTGIVQGIAMVEEVTAVTGLSTFALRFPEDRVQGVTIGASVAINGTCLTVTRQRNNILYFDAMQETLKLTTLGSLSVGDRVNFERAARIGDEIGGHLLSGHVHTTADIVEIERPENNVTLWFSLPENWARYVFPKGYIAINGASLTIGEVTGTRFNVHLIPETLRATTFGTAEAGDRVNIEIDSQTQTIVDTLARLGYDRPASNTTNFGSASS</sequence>
<keyword evidence="6" id="KW-1185">Reference proteome</keyword>
<dbReference type="NCBIfam" id="TIGR00187">
    <property type="entry name" value="ribE"/>
    <property type="match status" value="1"/>
</dbReference>
<evidence type="ECO:0000259" key="4">
    <source>
        <dbReference type="PROSITE" id="PS51177"/>
    </source>
</evidence>
<evidence type="ECO:0000313" key="5">
    <source>
        <dbReference type="EMBL" id="MFC5544298.1"/>
    </source>
</evidence>
<dbReference type="NCBIfam" id="NF006767">
    <property type="entry name" value="PRK09289.1"/>
    <property type="match status" value="1"/>
</dbReference>
<evidence type="ECO:0000313" key="6">
    <source>
        <dbReference type="Proteomes" id="UP001596055"/>
    </source>
</evidence>
<dbReference type="Pfam" id="PF00677">
    <property type="entry name" value="Lum_binding"/>
    <property type="match status" value="2"/>
</dbReference>
<organism evidence="5 6">
    <name type="scientific">Marinobacter koreensis</name>
    <dbReference type="NCBI Taxonomy" id="335974"/>
    <lineage>
        <taxon>Bacteria</taxon>
        <taxon>Pseudomonadati</taxon>
        <taxon>Pseudomonadota</taxon>
        <taxon>Gammaproteobacteria</taxon>
        <taxon>Pseudomonadales</taxon>
        <taxon>Marinobacteraceae</taxon>
        <taxon>Marinobacter</taxon>
    </lineage>
</organism>
<accession>A0ABW0RK55</accession>
<feature type="domain" description="Lumazine-binding" evidence="4">
    <location>
        <begin position="98"/>
        <end position="194"/>
    </location>
</feature>
<dbReference type="InterPro" id="IPR017938">
    <property type="entry name" value="Riboflavin_synthase-like_b-brl"/>
</dbReference>
<dbReference type="NCBIfam" id="NF009566">
    <property type="entry name" value="PRK13020.1"/>
    <property type="match status" value="1"/>
</dbReference>
<dbReference type="PANTHER" id="PTHR21098:SF0">
    <property type="entry name" value="RIBOFLAVIN SYNTHASE"/>
    <property type="match status" value="1"/>
</dbReference>
<dbReference type="Gene3D" id="2.40.30.20">
    <property type="match status" value="2"/>
</dbReference>
<evidence type="ECO:0000256" key="2">
    <source>
        <dbReference type="NCBIfam" id="TIGR00187"/>
    </source>
</evidence>
<protein>
    <recommendedName>
        <fullName evidence="2">Riboflavin synthase</fullName>
        <ecNumber evidence="2">2.5.1.9</ecNumber>
    </recommendedName>
</protein>
<dbReference type="PANTHER" id="PTHR21098">
    <property type="entry name" value="RIBOFLAVIN SYNTHASE ALPHA CHAIN"/>
    <property type="match status" value="1"/>
</dbReference>
<proteinExistence type="predicted"/>
<dbReference type="Proteomes" id="UP001596055">
    <property type="component" value="Unassembled WGS sequence"/>
</dbReference>
<dbReference type="InterPro" id="IPR026017">
    <property type="entry name" value="Lumazine-bd_dom"/>
</dbReference>
<dbReference type="PIRSF" id="PIRSF000498">
    <property type="entry name" value="Riboflavin_syn_A"/>
    <property type="match status" value="1"/>
</dbReference>
<gene>
    <name evidence="5" type="ORF">ACFPQA_04505</name>
</gene>
<dbReference type="InterPro" id="IPR001783">
    <property type="entry name" value="Lumazine-bd"/>
</dbReference>
<dbReference type="InterPro" id="IPR023366">
    <property type="entry name" value="ATP_synth_asu-like_sf"/>
</dbReference>
<comment type="caution">
    <text evidence="5">The sequence shown here is derived from an EMBL/GenBank/DDBJ whole genome shotgun (WGS) entry which is preliminary data.</text>
</comment>
<evidence type="ECO:0000256" key="1">
    <source>
        <dbReference type="ARBA" id="ARBA00022737"/>
    </source>
</evidence>
<keyword evidence="1" id="KW-0677">Repeat</keyword>
<dbReference type="RefSeq" id="WP_248154859.1">
    <property type="nucleotide sequence ID" value="NZ_JAKZAJ010000001.1"/>
</dbReference>
<dbReference type="PROSITE" id="PS51177">
    <property type="entry name" value="LUMAZINE_BIND"/>
    <property type="match status" value="2"/>
</dbReference>
<dbReference type="CDD" id="cd00402">
    <property type="entry name" value="Riboflavin_synthase_like"/>
    <property type="match status" value="1"/>
</dbReference>